<dbReference type="PANTHER" id="PTHR42693">
    <property type="entry name" value="ARYLSULFATASE FAMILY MEMBER"/>
    <property type="match status" value="1"/>
</dbReference>
<dbReference type="PANTHER" id="PTHR42693:SF33">
    <property type="entry name" value="ARYLSULFATASE"/>
    <property type="match status" value="1"/>
</dbReference>
<sequence length="669" mass="72033">MLLITVDTLRADHVGAYNPAFTSATPNLDRLAQKSVVFLQAWSPVPLTTPAHASILTGLTPARHGVRLNGAQALPDTIPTLATELQSQGWETGAFVAAYVLSRRFGLARGFATYDDQIPMPAYAGTRLEAERPASQVVDKAIEWLKARSGKRFFLWVHLYEPHAPYQPPAPFATQFPDSPYTGEVAAADAQIGRLLDELERMGLGEQTVIAVAGDHGEALGEHGESTHGLLLYEATLRVPLMVAAPGLAAGSRLSTPVSLVDVAPTLMHLAGAQPTLQAQGSDLAPFLLRQKEPPETTLFAETLYPTSFGWAALLAARKQQWKYVAAPKPELYNLATDPAEAANLVGQGVPAEKALREALGDYVAAATSGNSVELDAEARRQLESLGYIAPSSPTPQTAADPKDRVRVFTLFEQAHALRLAGDPVQARTVLQEALAEDPQNPVLLAEQAEVLRAAGDPAAAVGVLRRVLELNPADREARYNLALALREAGREEEARQALEAAIRLDPGRPELHEALGLVYAARGAFPQAKDEFSRACQLDPHNPRVWNNLGNVLRELGELAAAEEAYRHAIALDPAFAEPWNGLGVLQVLAGKTEEAIASFNRALELAPNYLEVLFNMAIAWDEAGQREKAAQAYTTFIKKAQNNPQFSSQVSAARRLLARISPTANGG</sequence>
<dbReference type="InterPro" id="IPR019734">
    <property type="entry name" value="TPR_rpt"/>
</dbReference>
<dbReference type="PROSITE" id="PS50005">
    <property type="entry name" value="TPR"/>
    <property type="match status" value="4"/>
</dbReference>
<dbReference type="Gene3D" id="1.25.40.10">
    <property type="entry name" value="Tetratricopeptide repeat domain"/>
    <property type="match status" value="3"/>
</dbReference>
<gene>
    <name evidence="4" type="ORF">EG19_03205</name>
</gene>
<protein>
    <recommendedName>
        <fullName evidence="3">Sulfatase N-terminal domain-containing protein</fullName>
    </recommendedName>
</protein>
<dbReference type="InterPro" id="IPR017850">
    <property type="entry name" value="Alkaline_phosphatase_core_sf"/>
</dbReference>
<dbReference type="InterPro" id="IPR050738">
    <property type="entry name" value="Sulfatase"/>
</dbReference>
<keyword evidence="2" id="KW-0802">TPR repeat</keyword>
<evidence type="ECO:0000256" key="2">
    <source>
        <dbReference type="PROSITE-ProRule" id="PRU00339"/>
    </source>
</evidence>
<evidence type="ECO:0000313" key="4">
    <source>
        <dbReference type="EMBL" id="KDA53736.1"/>
    </source>
</evidence>
<keyword evidence="5" id="KW-1185">Reference proteome</keyword>
<proteinExistence type="inferred from homology"/>
<dbReference type="CDD" id="cd16148">
    <property type="entry name" value="sulfatase_like"/>
    <property type="match status" value="1"/>
</dbReference>
<feature type="repeat" description="TPR" evidence="2">
    <location>
        <begin position="544"/>
        <end position="577"/>
    </location>
</feature>
<name>A0A062Y032_9BACT</name>
<dbReference type="OrthoDB" id="9762324at2"/>
<organism evidence="4 5">
    <name type="scientific">Thermoanaerobaculum aquaticum</name>
    <dbReference type="NCBI Taxonomy" id="1312852"/>
    <lineage>
        <taxon>Bacteria</taxon>
        <taxon>Pseudomonadati</taxon>
        <taxon>Acidobacteriota</taxon>
        <taxon>Thermoanaerobaculia</taxon>
        <taxon>Thermoanaerobaculales</taxon>
        <taxon>Thermoanaerobaculaceae</taxon>
        <taxon>Thermoanaerobaculum</taxon>
    </lineage>
</organism>
<evidence type="ECO:0000256" key="1">
    <source>
        <dbReference type="ARBA" id="ARBA00008779"/>
    </source>
</evidence>
<feature type="repeat" description="TPR" evidence="2">
    <location>
        <begin position="578"/>
        <end position="611"/>
    </location>
</feature>
<dbReference type="GO" id="GO:0004065">
    <property type="term" value="F:arylsulfatase activity"/>
    <property type="evidence" value="ECO:0007669"/>
    <property type="project" value="TreeGrafter"/>
</dbReference>
<evidence type="ECO:0000313" key="5">
    <source>
        <dbReference type="Proteomes" id="UP000027284"/>
    </source>
</evidence>
<dbReference type="Pfam" id="PF13174">
    <property type="entry name" value="TPR_6"/>
    <property type="match status" value="1"/>
</dbReference>
<feature type="repeat" description="TPR" evidence="2">
    <location>
        <begin position="510"/>
        <end position="543"/>
    </location>
</feature>
<feature type="repeat" description="TPR" evidence="2">
    <location>
        <begin position="476"/>
        <end position="509"/>
    </location>
</feature>
<dbReference type="Pfam" id="PF00884">
    <property type="entry name" value="Sulfatase"/>
    <property type="match status" value="1"/>
</dbReference>
<dbReference type="Pfam" id="PF13432">
    <property type="entry name" value="TPR_16"/>
    <property type="match status" value="2"/>
</dbReference>
<dbReference type="EMBL" id="JMFG01000018">
    <property type="protein sequence ID" value="KDA53736.1"/>
    <property type="molecule type" value="Genomic_DNA"/>
</dbReference>
<reference evidence="4 5" key="1">
    <citation type="submission" date="2014-04" db="EMBL/GenBank/DDBJ databases">
        <title>The Genome Sequence of Thermoanaerobaculum aquaticum MP-01, The First Cultivated Group 23 Acidobacterium.</title>
        <authorList>
            <person name="Stamps B.W."/>
            <person name="Losey N.A."/>
            <person name="Lawson P.A."/>
            <person name="Stevenson B.S."/>
        </authorList>
    </citation>
    <scope>NUCLEOTIDE SEQUENCE [LARGE SCALE GENOMIC DNA]</scope>
    <source>
        <strain evidence="4 5">MP-01</strain>
    </source>
</reference>
<dbReference type="PROSITE" id="PS50293">
    <property type="entry name" value="TPR_REGION"/>
    <property type="match status" value="2"/>
</dbReference>
<dbReference type="SMART" id="SM00028">
    <property type="entry name" value="TPR"/>
    <property type="match status" value="7"/>
</dbReference>
<comment type="caution">
    <text evidence="4">The sequence shown here is derived from an EMBL/GenBank/DDBJ whole genome shotgun (WGS) entry which is preliminary data.</text>
</comment>
<dbReference type="RefSeq" id="WP_038049170.1">
    <property type="nucleotide sequence ID" value="NZ_JMFG01000018.1"/>
</dbReference>
<dbReference type="AlphaFoldDB" id="A0A062Y032"/>
<dbReference type="Proteomes" id="UP000027284">
    <property type="component" value="Unassembled WGS sequence"/>
</dbReference>
<dbReference type="STRING" id="1312852.EG19_03205"/>
<evidence type="ECO:0000259" key="3">
    <source>
        <dbReference type="Pfam" id="PF00884"/>
    </source>
</evidence>
<feature type="domain" description="Sulfatase N-terminal" evidence="3">
    <location>
        <begin position="2"/>
        <end position="273"/>
    </location>
</feature>
<dbReference type="InterPro" id="IPR000917">
    <property type="entry name" value="Sulfatase_N"/>
</dbReference>
<comment type="similarity">
    <text evidence="1">Belongs to the sulfatase family.</text>
</comment>
<dbReference type="SUPFAM" id="SSF53649">
    <property type="entry name" value="Alkaline phosphatase-like"/>
    <property type="match status" value="1"/>
</dbReference>
<dbReference type="Gene3D" id="3.40.720.10">
    <property type="entry name" value="Alkaline Phosphatase, subunit A"/>
    <property type="match status" value="2"/>
</dbReference>
<accession>A0A062Y032</accession>
<dbReference type="SUPFAM" id="SSF48452">
    <property type="entry name" value="TPR-like"/>
    <property type="match status" value="1"/>
</dbReference>
<dbReference type="InterPro" id="IPR011990">
    <property type="entry name" value="TPR-like_helical_dom_sf"/>
</dbReference>